<evidence type="ECO:0000256" key="1">
    <source>
        <dbReference type="ARBA" id="ARBA00006781"/>
    </source>
</evidence>
<dbReference type="AlphaFoldDB" id="A0A914V8C1"/>
<dbReference type="WBParaSite" id="PSAMB.scaffold1629size29259.g14151.t1">
    <property type="protein sequence ID" value="PSAMB.scaffold1629size29259.g14151.t1"/>
    <property type="gene ID" value="PSAMB.scaffold1629size29259.g14151"/>
</dbReference>
<feature type="compositionally biased region" description="Basic and acidic residues" evidence="2">
    <location>
        <begin position="9"/>
        <end position="22"/>
    </location>
</feature>
<name>A0A914V8C1_9BILA</name>
<keyword evidence="3" id="KW-1185">Reference proteome</keyword>
<evidence type="ECO:0000313" key="3">
    <source>
        <dbReference type="Proteomes" id="UP000887566"/>
    </source>
</evidence>
<evidence type="ECO:0000313" key="5">
    <source>
        <dbReference type="WBParaSite" id="PSAMB.scaffold2915size20593.g19583.t1"/>
    </source>
</evidence>
<feature type="region of interest" description="Disordered" evidence="2">
    <location>
        <begin position="1"/>
        <end position="39"/>
    </location>
</feature>
<dbReference type="Pfam" id="PF13862">
    <property type="entry name" value="BCCIP"/>
    <property type="match status" value="1"/>
</dbReference>
<organism evidence="3 4">
    <name type="scientific">Plectus sambesii</name>
    <dbReference type="NCBI Taxonomy" id="2011161"/>
    <lineage>
        <taxon>Eukaryota</taxon>
        <taxon>Metazoa</taxon>
        <taxon>Ecdysozoa</taxon>
        <taxon>Nematoda</taxon>
        <taxon>Chromadorea</taxon>
        <taxon>Plectida</taxon>
        <taxon>Plectina</taxon>
        <taxon>Plectoidea</taxon>
        <taxon>Plectidae</taxon>
        <taxon>Plectus</taxon>
    </lineage>
</organism>
<dbReference type="PANTHER" id="PTHR13261:SF0">
    <property type="entry name" value="BRCA2 AND CDKN1A-INTERACTING PROTEIN"/>
    <property type="match status" value="1"/>
</dbReference>
<evidence type="ECO:0000313" key="4">
    <source>
        <dbReference type="WBParaSite" id="PSAMB.scaffold1629size29259.g14151.t1"/>
    </source>
</evidence>
<accession>A0A914V8C1</accession>
<comment type="similarity">
    <text evidence="1">Belongs to the BCP1 family.</text>
</comment>
<dbReference type="InterPro" id="IPR025602">
    <property type="entry name" value="BCP1_family"/>
</dbReference>
<dbReference type="PANTHER" id="PTHR13261">
    <property type="entry name" value="BRCA2 AND CDKN1A INTERACTING PROTEIN"/>
    <property type="match status" value="1"/>
</dbReference>
<dbReference type="Proteomes" id="UP000887566">
    <property type="component" value="Unplaced"/>
</dbReference>
<sequence length="124" mass="13734">MPSSKKKVKQPEKADQDTKMETGDSSGDDENEDIKLVTNNQDDVMQVDFEAFPLEEADRGGVAKLLGQLFLRAKIDLNDVSKLLIKQQPLGCVFRPAEEFAMDDCEDDVYGVLSVVALHDAEVC</sequence>
<evidence type="ECO:0000256" key="2">
    <source>
        <dbReference type="SAM" id="MobiDB-lite"/>
    </source>
</evidence>
<reference evidence="4 5" key="1">
    <citation type="submission" date="2022-11" db="UniProtKB">
        <authorList>
            <consortium name="WormBaseParasite"/>
        </authorList>
    </citation>
    <scope>IDENTIFICATION</scope>
</reference>
<dbReference type="WBParaSite" id="PSAMB.scaffold2915size20593.g19583.t1">
    <property type="protein sequence ID" value="PSAMB.scaffold2915size20593.g19583.t1"/>
    <property type="gene ID" value="PSAMB.scaffold2915size20593.g19583"/>
</dbReference>
<dbReference type="GO" id="GO:0005634">
    <property type="term" value="C:nucleus"/>
    <property type="evidence" value="ECO:0007669"/>
    <property type="project" value="TreeGrafter"/>
</dbReference>
<proteinExistence type="inferred from homology"/>
<protein>
    <submittedName>
        <fullName evidence="4 5">Uncharacterized protein</fullName>
    </submittedName>
</protein>